<keyword evidence="3" id="KW-1185">Reference proteome</keyword>
<gene>
    <name evidence="2" type="ORF">B5M42_11795</name>
</gene>
<sequence>MKAWKQAAAAGIAISLLTGCSMLKSESEQTDSDGNQSAGKHKDVKAQSANGGSGGQKASVIDQELNKQFQIYKEIIDYQLQQERKVQEQSEERYKQLKELSDKPAKSGKSGQKQQKKASTNTGSGDNKEKSGNQSDRNMGSNK</sequence>
<dbReference type="EMBL" id="MYFO01000013">
    <property type="protein sequence ID" value="TFE87505.1"/>
    <property type="molecule type" value="Genomic_DNA"/>
</dbReference>
<dbReference type="Proteomes" id="UP000298246">
    <property type="component" value="Unassembled WGS sequence"/>
</dbReference>
<feature type="compositionally biased region" description="Polar residues" evidence="1">
    <location>
        <begin position="132"/>
        <end position="143"/>
    </location>
</feature>
<feature type="region of interest" description="Disordered" evidence="1">
    <location>
        <begin position="25"/>
        <end position="59"/>
    </location>
</feature>
<reference evidence="2 3" key="1">
    <citation type="submission" date="2017-03" db="EMBL/GenBank/DDBJ databases">
        <title>Isolation of Levoglucosan Utilizing Bacteria.</title>
        <authorList>
            <person name="Arya A.S."/>
        </authorList>
    </citation>
    <scope>NUCLEOTIDE SEQUENCE [LARGE SCALE GENOMIC DNA]</scope>
    <source>
        <strain evidence="2 3">MEC069</strain>
    </source>
</reference>
<dbReference type="PROSITE" id="PS51257">
    <property type="entry name" value="PROKAR_LIPOPROTEIN"/>
    <property type="match status" value="1"/>
</dbReference>
<evidence type="ECO:0008006" key="4">
    <source>
        <dbReference type="Google" id="ProtNLM"/>
    </source>
</evidence>
<feature type="region of interest" description="Disordered" evidence="1">
    <location>
        <begin position="83"/>
        <end position="143"/>
    </location>
</feature>
<dbReference type="RefSeq" id="WP_134753014.1">
    <property type="nucleotide sequence ID" value="NZ_MYFO02000010.1"/>
</dbReference>
<protein>
    <recommendedName>
        <fullName evidence="4">Lipoprotein</fullName>
    </recommendedName>
</protein>
<evidence type="ECO:0000313" key="2">
    <source>
        <dbReference type="EMBL" id="TFE87505.1"/>
    </source>
</evidence>
<evidence type="ECO:0000313" key="3">
    <source>
        <dbReference type="Proteomes" id="UP000298246"/>
    </source>
</evidence>
<comment type="caution">
    <text evidence="2">The sequence shown here is derived from an EMBL/GenBank/DDBJ whole genome shotgun (WGS) entry which is preliminary data.</text>
</comment>
<feature type="compositionally biased region" description="Basic and acidic residues" evidence="1">
    <location>
        <begin position="83"/>
        <end position="105"/>
    </location>
</feature>
<feature type="compositionally biased region" description="Low complexity" evidence="1">
    <location>
        <begin position="107"/>
        <end position="119"/>
    </location>
</feature>
<evidence type="ECO:0000256" key="1">
    <source>
        <dbReference type="SAM" id="MobiDB-lite"/>
    </source>
</evidence>
<proteinExistence type="predicted"/>
<organism evidence="2 3">
    <name type="scientific">Paenibacillus athensensis</name>
    <dbReference type="NCBI Taxonomy" id="1967502"/>
    <lineage>
        <taxon>Bacteria</taxon>
        <taxon>Bacillati</taxon>
        <taxon>Bacillota</taxon>
        <taxon>Bacilli</taxon>
        <taxon>Bacillales</taxon>
        <taxon>Paenibacillaceae</taxon>
        <taxon>Paenibacillus</taxon>
    </lineage>
</organism>
<dbReference type="AlphaFoldDB" id="A0A4Y8Q180"/>
<name>A0A4Y8Q180_9BACL</name>
<accession>A0A4Y8Q180</accession>
<dbReference type="OrthoDB" id="2665860at2"/>